<dbReference type="PANTHER" id="PTHR48064">
    <property type="entry name" value="OS01G0750400 PROTEIN"/>
    <property type="match status" value="1"/>
</dbReference>
<reference evidence="3 4" key="1">
    <citation type="submission" date="2019-03" db="EMBL/GenBank/DDBJ databases">
        <title>Single cell metagenomics reveals metabolic interactions within the superorganism composed of flagellate Streblomastix strix and complex community of Bacteroidetes bacteria on its surface.</title>
        <authorList>
            <person name="Treitli S.C."/>
            <person name="Kolisko M."/>
            <person name="Husnik F."/>
            <person name="Keeling P."/>
            <person name="Hampl V."/>
        </authorList>
    </citation>
    <scope>NUCLEOTIDE SEQUENCE [LARGE SCALE GENOMIC DNA]</scope>
    <source>
        <strain evidence="3">ST1C</strain>
    </source>
</reference>
<dbReference type="Proteomes" id="UP000324800">
    <property type="component" value="Unassembled WGS sequence"/>
</dbReference>
<dbReference type="InterPro" id="IPR004911">
    <property type="entry name" value="Interferon-induced_GILT"/>
</dbReference>
<dbReference type="AlphaFoldDB" id="A0A5J4WQJ6"/>
<sequence length="372" mass="42084">MLGGNQLEGQIPSRLHQLRQLEVLDISRNSFSGSLPNEFGYMNKLTELCIFGNNFEESVPSSLSDAPILAVLDVSRNKFNSFPSRSQIPETFNGDSSANLIDLSNNPFQCPIPDWAQYTKATFNDRNEQINSSQSVDVKYSKNKQVNQDGRVEIVYYGMSKCPDCYSLEQQLRLIPEELSPYYTLQLGFVGNVFNDYPTGIFTPHGQGEAIGNQGELCAYKLAHEEQIKFNQNRNHLNISQEINIDMKSQTGLNDESDDEGKARTKWLKYTECTGSKMSEIPTRTKSCAEEIDFKWDEFKQCIIQHGREYLIQSVQDAKQRGAVWSPTLFINGKLECLWNLYPCSVPAGAPDISKKICDLYTGQRTKPSICD</sequence>
<gene>
    <name evidence="3" type="ORF">EZS28_007241</name>
</gene>
<dbReference type="Gene3D" id="3.40.30.10">
    <property type="entry name" value="Glutaredoxin"/>
    <property type="match status" value="1"/>
</dbReference>
<dbReference type="Pfam" id="PF03227">
    <property type="entry name" value="GILT"/>
    <property type="match status" value="1"/>
</dbReference>
<dbReference type="OrthoDB" id="676979at2759"/>
<dbReference type="InterPro" id="IPR001611">
    <property type="entry name" value="Leu-rich_rpt"/>
</dbReference>
<organism evidence="3 4">
    <name type="scientific">Streblomastix strix</name>
    <dbReference type="NCBI Taxonomy" id="222440"/>
    <lineage>
        <taxon>Eukaryota</taxon>
        <taxon>Metamonada</taxon>
        <taxon>Preaxostyla</taxon>
        <taxon>Oxymonadida</taxon>
        <taxon>Streblomastigidae</taxon>
        <taxon>Streblomastix</taxon>
    </lineage>
</organism>
<evidence type="ECO:0000256" key="2">
    <source>
        <dbReference type="ARBA" id="ARBA00023180"/>
    </source>
</evidence>
<evidence type="ECO:0000313" key="4">
    <source>
        <dbReference type="Proteomes" id="UP000324800"/>
    </source>
</evidence>
<dbReference type="GO" id="GO:0016671">
    <property type="term" value="F:oxidoreductase activity, acting on a sulfur group of donors, disulfide as acceptor"/>
    <property type="evidence" value="ECO:0007669"/>
    <property type="project" value="InterPro"/>
</dbReference>
<evidence type="ECO:0000313" key="3">
    <source>
        <dbReference type="EMBL" id="KAA6397231.1"/>
    </source>
</evidence>
<dbReference type="SUPFAM" id="SSF52833">
    <property type="entry name" value="Thioredoxin-like"/>
    <property type="match status" value="1"/>
</dbReference>
<dbReference type="InterPro" id="IPR032675">
    <property type="entry name" value="LRR_dom_sf"/>
</dbReference>
<dbReference type="InterPro" id="IPR036249">
    <property type="entry name" value="Thioredoxin-like_sf"/>
</dbReference>
<dbReference type="InterPro" id="IPR053038">
    <property type="entry name" value="RLP_Defense"/>
</dbReference>
<accession>A0A5J4WQJ6</accession>
<name>A0A5J4WQJ6_9EUKA</name>
<comment type="similarity">
    <text evidence="1">Belongs to the GILT family.</text>
</comment>
<protein>
    <recommendedName>
        <fullName evidence="5">Thioredoxin-like fold domain-containing protein</fullName>
    </recommendedName>
</protein>
<comment type="caution">
    <text evidence="3">The sequence shown here is derived from an EMBL/GenBank/DDBJ whole genome shotgun (WGS) entry which is preliminary data.</text>
</comment>
<dbReference type="PANTHER" id="PTHR48064:SF6">
    <property type="entry name" value="RECEPTOR-LIKE PROTEIN KINASE 2"/>
    <property type="match status" value="1"/>
</dbReference>
<dbReference type="EMBL" id="SNRW01001227">
    <property type="protein sequence ID" value="KAA6397231.1"/>
    <property type="molecule type" value="Genomic_DNA"/>
</dbReference>
<dbReference type="Gene3D" id="3.80.10.10">
    <property type="entry name" value="Ribonuclease Inhibitor"/>
    <property type="match status" value="1"/>
</dbReference>
<keyword evidence="2" id="KW-0325">Glycoprotein</keyword>
<dbReference type="SUPFAM" id="SSF52058">
    <property type="entry name" value="L domain-like"/>
    <property type="match status" value="1"/>
</dbReference>
<evidence type="ECO:0000256" key="1">
    <source>
        <dbReference type="ARBA" id="ARBA00005679"/>
    </source>
</evidence>
<proteinExistence type="inferred from homology"/>
<dbReference type="Pfam" id="PF00560">
    <property type="entry name" value="LRR_1"/>
    <property type="match status" value="1"/>
</dbReference>
<evidence type="ECO:0008006" key="5">
    <source>
        <dbReference type="Google" id="ProtNLM"/>
    </source>
</evidence>